<dbReference type="RefSeq" id="WP_068716641.1">
    <property type="nucleotide sequence ID" value="NZ_LWDV01000008.1"/>
</dbReference>
<dbReference type="Proteomes" id="UP000093514">
    <property type="component" value="Unassembled WGS sequence"/>
</dbReference>
<protein>
    <recommendedName>
        <fullName evidence="9">Flagellar protein FliO/FliZ</fullName>
    </recommendedName>
</protein>
<evidence type="ECO:0000313" key="8">
    <source>
        <dbReference type="Proteomes" id="UP000093514"/>
    </source>
</evidence>
<dbReference type="InterPro" id="IPR022781">
    <property type="entry name" value="Flagellar_biosynth_FliO"/>
</dbReference>
<accession>A0A1C0A9X2</accession>
<dbReference type="GO" id="GO:0044781">
    <property type="term" value="P:bacterial-type flagellum organization"/>
    <property type="evidence" value="ECO:0007669"/>
    <property type="project" value="InterPro"/>
</dbReference>
<dbReference type="EMBL" id="LWDV01000008">
    <property type="protein sequence ID" value="OCL27097.1"/>
    <property type="molecule type" value="Genomic_DNA"/>
</dbReference>
<evidence type="ECO:0000256" key="2">
    <source>
        <dbReference type="ARBA" id="ARBA00022475"/>
    </source>
</evidence>
<reference evidence="7 8" key="2">
    <citation type="submission" date="2016-08" db="EMBL/GenBank/DDBJ databases">
        <title>Orenia metallireducens sp. nov. strain Z6, a Novel Metal-reducing Firmicute from the Deep Subsurface.</title>
        <authorList>
            <person name="Maxim B.I."/>
            <person name="Kenneth K."/>
            <person name="Flynn T.M."/>
            <person name="Oloughlin E.J."/>
            <person name="Locke R.A."/>
            <person name="Weber J.R."/>
            <person name="Egan S.M."/>
            <person name="Mackie R.I."/>
            <person name="Cann I.K."/>
        </authorList>
    </citation>
    <scope>NUCLEOTIDE SEQUENCE [LARGE SCALE GENOMIC DNA]</scope>
    <source>
        <strain evidence="7 8">Z6</strain>
    </source>
</reference>
<dbReference type="GO" id="GO:0016020">
    <property type="term" value="C:membrane"/>
    <property type="evidence" value="ECO:0007669"/>
    <property type="project" value="InterPro"/>
</dbReference>
<keyword evidence="2" id="KW-1003">Cell membrane</keyword>
<evidence type="ECO:0000313" key="7">
    <source>
        <dbReference type="EMBL" id="OCL27097.1"/>
    </source>
</evidence>
<evidence type="ECO:0000256" key="3">
    <source>
        <dbReference type="ARBA" id="ARBA00022692"/>
    </source>
</evidence>
<keyword evidence="4 6" id="KW-1133">Transmembrane helix</keyword>
<evidence type="ECO:0000256" key="1">
    <source>
        <dbReference type="ARBA" id="ARBA00004236"/>
    </source>
</evidence>
<dbReference type="OrthoDB" id="2112218at2"/>
<keyword evidence="5 6" id="KW-0472">Membrane</keyword>
<comment type="subcellular location">
    <subcellularLocation>
        <location evidence="1">Cell membrane</location>
    </subcellularLocation>
</comment>
<keyword evidence="3 6" id="KW-0812">Transmembrane</keyword>
<evidence type="ECO:0008006" key="9">
    <source>
        <dbReference type="Google" id="ProtNLM"/>
    </source>
</evidence>
<evidence type="ECO:0000256" key="6">
    <source>
        <dbReference type="SAM" id="Phobius"/>
    </source>
</evidence>
<evidence type="ECO:0000256" key="5">
    <source>
        <dbReference type="ARBA" id="ARBA00023136"/>
    </source>
</evidence>
<proteinExistence type="predicted"/>
<sequence length="101" mass="11812">MEYAFELLKVLLALLIVLAIFYGIVKFMKDKRSLFNKTNQLQVLEKCYLDTGHILYLVKVVDKVWLLSSTKEKIEFIEEIDTINLELQEKGESNLLKNSKD</sequence>
<comment type="caution">
    <text evidence="7">The sequence shown here is derived from an EMBL/GenBank/DDBJ whole genome shotgun (WGS) entry which is preliminary data.</text>
</comment>
<evidence type="ECO:0000256" key="4">
    <source>
        <dbReference type="ARBA" id="ARBA00022989"/>
    </source>
</evidence>
<dbReference type="AlphaFoldDB" id="A0A1C0A9X2"/>
<gene>
    <name evidence="7" type="ORF">U472_06350</name>
</gene>
<keyword evidence="8" id="KW-1185">Reference proteome</keyword>
<name>A0A1C0A9X2_9FIRM</name>
<organism evidence="7 8">
    <name type="scientific">Orenia metallireducens</name>
    <dbReference type="NCBI Taxonomy" id="1413210"/>
    <lineage>
        <taxon>Bacteria</taxon>
        <taxon>Bacillati</taxon>
        <taxon>Bacillota</taxon>
        <taxon>Clostridia</taxon>
        <taxon>Halanaerobiales</taxon>
        <taxon>Halobacteroidaceae</taxon>
        <taxon>Orenia</taxon>
    </lineage>
</organism>
<reference evidence="8" key="1">
    <citation type="submission" date="2016-07" db="EMBL/GenBank/DDBJ databases">
        <authorList>
            <person name="Florea S."/>
            <person name="Webb J.S."/>
            <person name="Jaromczyk J."/>
            <person name="Schardl C.L."/>
        </authorList>
    </citation>
    <scope>NUCLEOTIDE SEQUENCE [LARGE SCALE GENOMIC DNA]</scope>
    <source>
        <strain evidence="8">Z6</strain>
    </source>
</reference>
<dbReference type="Pfam" id="PF04347">
    <property type="entry name" value="FliO"/>
    <property type="match status" value="1"/>
</dbReference>
<feature type="transmembrane region" description="Helical" evidence="6">
    <location>
        <begin position="6"/>
        <end position="25"/>
    </location>
</feature>